<sequence length="162" mass="18075">MSSLRPPPPPFHTDSTTSPSATGPSRPIKVKLPPSFAKVKSPNFEFVILFFAFVDVANPLRRPTLTQIPFDAQTAKAQVNDRAVRKIMDLEIANDSLLAVNTTLENTIREQALNLEQMRKLVGVLKRKLPDSVIDQDLDSVDSMDDDLSVSEREQVLKEMSE</sequence>
<feature type="compositionally biased region" description="Pro residues" evidence="1">
    <location>
        <begin position="1"/>
        <end position="11"/>
    </location>
</feature>
<evidence type="ECO:0000256" key="1">
    <source>
        <dbReference type="SAM" id="MobiDB-lite"/>
    </source>
</evidence>
<reference evidence="2 3" key="1">
    <citation type="submission" date="2016-07" db="EMBL/GenBank/DDBJ databases">
        <title>Pervasive Adenine N6-methylation of Active Genes in Fungi.</title>
        <authorList>
            <consortium name="DOE Joint Genome Institute"/>
            <person name="Mondo S.J."/>
            <person name="Dannebaum R.O."/>
            <person name="Kuo R.C."/>
            <person name="Labutti K."/>
            <person name="Haridas S."/>
            <person name="Kuo A."/>
            <person name="Salamov A."/>
            <person name="Ahrendt S.R."/>
            <person name="Lipzen A."/>
            <person name="Sullivan W."/>
            <person name="Andreopoulos W.B."/>
            <person name="Clum A."/>
            <person name="Lindquist E."/>
            <person name="Daum C."/>
            <person name="Ramamoorthy G.K."/>
            <person name="Gryganskyi A."/>
            <person name="Culley D."/>
            <person name="Magnuson J.K."/>
            <person name="James T.Y."/>
            <person name="O'Malley M.A."/>
            <person name="Stajich J.E."/>
            <person name="Spatafora J.W."/>
            <person name="Visel A."/>
            <person name="Grigoriev I.V."/>
        </authorList>
    </citation>
    <scope>NUCLEOTIDE SEQUENCE [LARGE SCALE GENOMIC DNA]</scope>
    <source>
        <strain evidence="2 3">JEL800</strain>
    </source>
</reference>
<protein>
    <submittedName>
        <fullName evidence="2">Uncharacterized protein</fullName>
    </submittedName>
</protein>
<dbReference type="EMBL" id="MCGO01000055">
    <property type="protein sequence ID" value="ORY36555.1"/>
    <property type="molecule type" value="Genomic_DNA"/>
</dbReference>
<keyword evidence="3" id="KW-1185">Reference proteome</keyword>
<feature type="region of interest" description="Disordered" evidence="1">
    <location>
        <begin position="1"/>
        <end position="27"/>
    </location>
</feature>
<feature type="compositionally biased region" description="Basic and acidic residues" evidence="1">
    <location>
        <begin position="150"/>
        <end position="162"/>
    </location>
</feature>
<feature type="compositionally biased region" description="Polar residues" evidence="1">
    <location>
        <begin position="13"/>
        <end position="23"/>
    </location>
</feature>
<gene>
    <name evidence="2" type="ORF">BCR33DRAFT_722064</name>
</gene>
<proteinExistence type="predicted"/>
<evidence type="ECO:0000313" key="2">
    <source>
        <dbReference type="EMBL" id="ORY36555.1"/>
    </source>
</evidence>
<dbReference type="Proteomes" id="UP000193642">
    <property type="component" value="Unassembled WGS sequence"/>
</dbReference>
<name>A0A1Y2BQX6_9FUNG</name>
<accession>A0A1Y2BQX6</accession>
<dbReference type="AlphaFoldDB" id="A0A1Y2BQX6"/>
<feature type="region of interest" description="Disordered" evidence="1">
    <location>
        <begin position="143"/>
        <end position="162"/>
    </location>
</feature>
<comment type="caution">
    <text evidence="2">The sequence shown here is derived from an EMBL/GenBank/DDBJ whole genome shotgun (WGS) entry which is preliminary data.</text>
</comment>
<evidence type="ECO:0000313" key="3">
    <source>
        <dbReference type="Proteomes" id="UP000193642"/>
    </source>
</evidence>
<dbReference type="STRING" id="329046.A0A1Y2BQX6"/>
<organism evidence="2 3">
    <name type="scientific">Rhizoclosmatium globosum</name>
    <dbReference type="NCBI Taxonomy" id="329046"/>
    <lineage>
        <taxon>Eukaryota</taxon>
        <taxon>Fungi</taxon>
        <taxon>Fungi incertae sedis</taxon>
        <taxon>Chytridiomycota</taxon>
        <taxon>Chytridiomycota incertae sedis</taxon>
        <taxon>Chytridiomycetes</taxon>
        <taxon>Chytridiales</taxon>
        <taxon>Chytriomycetaceae</taxon>
        <taxon>Rhizoclosmatium</taxon>
    </lineage>
</organism>
<dbReference type="OrthoDB" id="2555519at2759"/>